<dbReference type="InterPro" id="IPR000700">
    <property type="entry name" value="PAS-assoc_C"/>
</dbReference>
<dbReference type="EMBL" id="JBGFTU010000017">
    <property type="protein sequence ID" value="MEZ0166025.1"/>
    <property type="molecule type" value="Genomic_DNA"/>
</dbReference>
<keyword evidence="5" id="KW-1185">Reference proteome</keyword>
<feature type="region of interest" description="Disordered" evidence="1">
    <location>
        <begin position="346"/>
        <end position="373"/>
    </location>
</feature>
<dbReference type="InterPro" id="IPR000014">
    <property type="entry name" value="PAS"/>
</dbReference>
<dbReference type="InterPro" id="IPR000160">
    <property type="entry name" value="GGDEF_dom"/>
</dbReference>
<dbReference type="SUPFAM" id="SSF55073">
    <property type="entry name" value="Nucleotide cyclase"/>
    <property type="match status" value="1"/>
</dbReference>
<feature type="compositionally biased region" description="Basic and acidic residues" evidence="1">
    <location>
        <begin position="357"/>
        <end position="373"/>
    </location>
</feature>
<feature type="compositionally biased region" description="Low complexity" evidence="1">
    <location>
        <begin position="1"/>
        <end position="11"/>
    </location>
</feature>
<dbReference type="InterPro" id="IPR029787">
    <property type="entry name" value="Nucleotide_cyclase"/>
</dbReference>
<dbReference type="EC" id="2.7.7.65" evidence="4"/>
<proteinExistence type="predicted"/>
<dbReference type="InterPro" id="IPR013655">
    <property type="entry name" value="PAS_fold_3"/>
</dbReference>
<feature type="domain" description="PAC" evidence="2">
    <location>
        <begin position="391"/>
        <end position="442"/>
    </location>
</feature>
<dbReference type="Pfam" id="PF13426">
    <property type="entry name" value="PAS_9"/>
    <property type="match status" value="1"/>
</dbReference>
<dbReference type="PROSITE" id="PS50887">
    <property type="entry name" value="GGDEF"/>
    <property type="match status" value="1"/>
</dbReference>
<dbReference type="NCBIfam" id="TIGR00254">
    <property type="entry name" value="GGDEF"/>
    <property type="match status" value="1"/>
</dbReference>
<dbReference type="InterPro" id="IPR043128">
    <property type="entry name" value="Rev_trsase/Diguanyl_cyclase"/>
</dbReference>
<dbReference type="SMART" id="SM00091">
    <property type="entry name" value="PAS"/>
    <property type="match status" value="3"/>
</dbReference>
<feature type="domain" description="GGDEF" evidence="3">
    <location>
        <begin position="474"/>
        <end position="604"/>
    </location>
</feature>
<accession>A0ABV4H6E9</accession>
<dbReference type="PANTHER" id="PTHR44757">
    <property type="entry name" value="DIGUANYLATE CYCLASE DGCP"/>
    <property type="match status" value="1"/>
</dbReference>
<dbReference type="RefSeq" id="WP_370442250.1">
    <property type="nucleotide sequence ID" value="NZ_JBGFTU010000017.1"/>
</dbReference>
<feature type="domain" description="PAC" evidence="2">
    <location>
        <begin position="244"/>
        <end position="297"/>
    </location>
</feature>
<dbReference type="InterPro" id="IPR001610">
    <property type="entry name" value="PAC"/>
</dbReference>
<sequence>MGTTGTRAGTRAGTGLGADLGAGLVAPSPQPAGDPWGQALDRAGVALARLDPAGHLAAATTAYLRLTGTDPATVPGARVLPWWGSGPGPAPSVSALLQAVAGGDLEVDVSLTGAGGRGPLGPAGLVHVRLSAVPAGGAVLLLRDVSAERAEQVERRALRTRLAQQEAVISASPDTIYRLHLGRGHVEWTNTDGTCLFGLPAAGDPTADPAAADAVPSDAVHPDDLPGVQRALQTLRGAEPGQIVECTYRVVDGWGQERWIHTRSTVTDRDETGRAEHVVGIAQDLTETITTINALAGSERRFHEVFARGPVGMVLFSLEGWISEVNEALCTFLQRDAADLVGAPALDLLGPPAGERGSGREGEDPGHDPDHDPLQARAQLQALVEGAVEVVQRERCFDLPDGRRVWAQLTVSLTSSSTGEPAFLAFVEDVTARRREAEQLEHAALHDPLTGLPNRAKAQDHLVTALARTRRRGGGCAVLFVDLDHFKDVNDTLGHAAGDDLLRDVADRLRSLLRTGDLAARIGGDEFVLVCEDVADAQALSAIADRVCARITIPVDLGARTVTVSASVGAARTDGTWDAEELLREADRAMYRAKAAGRACWRAA</sequence>
<dbReference type="PROSITE" id="PS50113">
    <property type="entry name" value="PAC"/>
    <property type="match status" value="2"/>
</dbReference>
<dbReference type="Gene3D" id="3.30.70.270">
    <property type="match status" value="1"/>
</dbReference>
<evidence type="ECO:0000259" key="2">
    <source>
        <dbReference type="PROSITE" id="PS50113"/>
    </source>
</evidence>
<comment type="caution">
    <text evidence="4">The sequence shown here is derived from an EMBL/GenBank/DDBJ whole genome shotgun (WGS) entry which is preliminary data.</text>
</comment>
<dbReference type="SMART" id="SM00267">
    <property type="entry name" value="GGDEF"/>
    <property type="match status" value="1"/>
</dbReference>
<evidence type="ECO:0000313" key="5">
    <source>
        <dbReference type="Proteomes" id="UP001565927"/>
    </source>
</evidence>
<name>A0ABV4H6E9_9ACTN</name>
<evidence type="ECO:0000259" key="3">
    <source>
        <dbReference type="PROSITE" id="PS50887"/>
    </source>
</evidence>
<dbReference type="PANTHER" id="PTHR44757:SF2">
    <property type="entry name" value="BIOFILM ARCHITECTURE MAINTENANCE PROTEIN MBAA"/>
    <property type="match status" value="1"/>
</dbReference>
<dbReference type="NCBIfam" id="TIGR00229">
    <property type="entry name" value="sensory_box"/>
    <property type="match status" value="1"/>
</dbReference>
<dbReference type="GO" id="GO:0052621">
    <property type="term" value="F:diguanylate cyclase activity"/>
    <property type="evidence" value="ECO:0007669"/>
    <property type="project" value="UniProtKB-EC"/>
</dbReference>
<dbReference type="CDD" id="cd01949">
    <property type="entry name" value="GGDEF"/>
    <property type="match status" value="1"/>
</dbReference>
<dbReference type="Pfam" id="PF00990">
    <property type="entry name" value="GGDEF"/>
    <property type="match status" value="1"/>
</dbReference>
<gene>
    <name evidence="4" type="ORF">AB2L27_14800</name>
</gene>
<dbReference type="InterPro" id="IPR035965">
    <property type="entry name" value="PAS-like_dom_sf"/>
</dbReference>
<dbReference type="InterPro" id="IPR052155">
    <property type="entry name" value="Biofilm_reg_signaling"/>
</dbReference>
<dbReference type="CDD" id="cd00130">
    <property type="entry name" value="PAS"/>
    <property type="match status" value="2"/>
</dbReference>
<dbReference type="SUPFAM" id="SSF55785">
    <property type="entry name" value="PYP-like sensor domain (PAS domain)"/>
    <property type="match status" value="2"/>
</dbReference>
<keyword evidence="4" id="KW-0808">Transferase</keyword>
<dbReference type="SMART" id="SM00086">
    <property type="entry name" value="PAC"/>
    <property type="match status" value="2"/>
</dbReference>
<organism evidence="4 5">
    <name type="scientific">Kineococcus halophytocola</name>
    <dbReference type="NCBI Taxonomy" id="3234027"/>
    <lineage>
        <taxon>Bacteria</taxon>
        <taxon>Bacillati</taxon>
        <taxon>Actinomycetota</taxon>
        <taxon>Actinomycetes</taxon>
        <taxon>Kineosporiales</taxon>
        <taxon>Kineosporiaceae</taxon>
        <taxon>Kineococcus</taxon>
    </lineage>
</organism>
<dbReference type="Gene3D" id="3.30.450.20">
    <property type="entry name" value="PAS domain"/>
    <property type="match status" value="2"/>
</dbReference>
<dbReference type="Proteomes" id="UP001565927">
    <property type="component" value="Unassembled WGS sequence"/>
</dbReference>
<dbReference type="Pfam" id="PF08447">
    <property type="entry name" value="PAS_3"/>
    <property type="match status" value="1"/>
</dbReference>
<keyword evidence="4" id="KW-0548">Nucleotidyltransferase</keyword>
<reference evidence="4 5" key="1">
    <citation type="submission" date="2024-07" db="EMBL/GenBank/DDBJ databases">
        <authorList>
            <person name="Thanompreechachai J."/>
            <person name="Duangmal K."/>
        </authorList>
    </citation>
    <scope>NUCLEOTIDE SEQUENCE [LARGE SCALE GENOMIC DNA]</scope>
    <source>
        <strain evidence="4 5">LSe6-4</strain>
    </source>
</reference>
<protein>
    <submittedName>
        <fullName evidence="4">Diguanylate cyclase</fullName>
        <ecNumber evidence="4">2.7.7.65</ecNumber>
    </submittedName>
</protein>
<feature type="region of interest" description="Disordered" evidence="1">
    <location>
        <begin position="1"/>
        <end position="34"/>
    </location>
</feature>
<evidence type="ECO:0000313" key="4">
    <source>
        <dbReference type="EMBL" id="MEZ0166025.1"/>
    </source>
</evidence>
<evidence type="ECO:0000256" key="1">
    <source>
        <dbReference type="SAM" id="MobiDB-lite"/>
    </source>
</evidence>